<dbReference type="Proteomes" id="UP000013782">
    <property type="component" value="Unassembled WGS sequence"/>
</dbReference>
<gene>
    <name evidence="1" type="ORF">UAU_02799</name>
</gene>
<reference evidence="1 2" key="1">
    <citation type="submission" date="2013-02" db="EMBL/GenBank/DDBJ databases">
        <title>The Genome Sequence of Enterococcus pallens BAA-351.</title>
        <authorList>
            <consortium name="The Broad Institute Genome Sequencing Platform"/>
            <consortium name="The Broad Institute Genome Sequencing Center for Infectious Disease"/>
            <person name="Earl A.M."/>
            <person name="Gilmore M.S."/>
            <person name="Lebreton F."/>
            <person name="Walker B."/>
            <person name="Young S.K."/>
            <person name="Zeng Q."/>
            <person name="Gargeya S."/>
            <person name="Fitzgerald M."/>
            <person name="Haas B."/>
            <person name="Abouelleil A."/>
            <person name="Alvarado L."/>
            <person name="Arachchi H.M."/>
            <person name="Berlin A.M."/>
            <person name="Chapman S.B."/>
            <person name="Dewar J."/>
            <person name="Goldberg J."/>
            <person name="Griggs A."/>
            <person name="Gujja S."/>
            <person name="Hansen M."/>
            <person name="Howarth C."/>
            <person name="Imamovic A."/>
            <person name="Larimer J."/>
            <person name="McCowan C."/>
            <person name="Murphy C."/>
            <person name="Neiman D."/>
            <person name="Pearson M."/>
            <person name="Priest M."/>
            <person name="Roberts A."/>
            <person name="Saif S."/>
            <person name="Shea T."/>
            <person name="Sisk P."/>
            <person name="Sykes S."/>
            <person name="Wortman J."/>
            <person name="Nusbaum C."/>
            <person name="Birren B."/>
        </authorList>
    </citation>
    <scope>NUCLEOTIDE SEQUENCE [LARGE SCALE GENOMIC DNA]</scope>
    <source>
        <strain evidence="1 2">ATCC BAA-351</strain>
    </source>
</reference>
<comment type="caution">
    <text evidence="1">The sequence shown here is derived from an EMBL/GenBank/DDBJ whole genome shotgun (WGS) entry which is preliminary data.</text>
</comment>
<name>R2SJS9_9ENTE</name>
<dbReference type="HOGENOM" id="CLU_161900_0_0_9"/>
<accession>R2SJS9</accession>
<keyword evidence="2" id="KW-1185">Reference proteome</keyword>
<evidence type="ECO:0000313" key="2">
    <source>
        <dbReference type="Proteomes" id="UP000013782"/>
    </source>
</evidence>
<organism evidence="1 2">
    <name type="scientific">Enterococcus pallens ATCC BAA-351</name>
    <dbReference type="NCBI Taxonomy" id="1158607"/>
    <lineage>
        <taxon>Bacteria</taxon>
        <taxon>Bacillati</taxon>
        <taxon>Bacillota</taxon>
        <taxon>Bacilli</taxon>
        <taxon>Lactobacillales</taxon>
        <taxon>Enterococcaceae</taxon>
        <taxon>Enterococcus</taxon>
    </lineage>
</organism>
<dbReference type="RefSeq" id="WP_010757782.1">
    <property type="nucleotide sequence ID" value="NZ_ASWD01000001.1"/>
</dbReference>
<dbReference type="PATRIC" id="fig|1158607.3.peg.2789"/>
<proteinExistence type="predicted"/>
<sequence length="127" mass="14728">MDKATRTHIRNILWSVKKIKKVLNNISNVVIDQKNVFLEYPVSNDSDTQWSVNQLVFHKMFLTIVEETLANSPEQVTDIFTSKYLNGYPNKENALVASEVHLSESTIKRYDKEFLQEIAIRLGWLSV</sequence>
<dbReference type="EMBL" id="AJAQ01000018">
    <property type="protein sequence ID" value="EOH93156.1"/>
    <property type="molecule type" value="Genomic_DNA"/>
</dbReference>
<evidence type="ECO:0000313" key="1">
    <source>
        <dbReference type="EMBL" id="EOH93156.1"/>
    </source>
</evidence>
<dbReference type="AlphaFoldDB" id="R2SJS9"/>
<protein>
    <submittedName>
        <fullName evidence="1">Uncharacterized protein</fullName>
    </submittedName>
</protein>